<protein>
    <submittedName>
        <fullName evidence="1">Uncharacterized protein</fullName>
    </submittedName>
</protein>
<dbReference type="Proteomes" id="UP000006247">
    <property type="component" value="Unassembled WGS sequence"/>
</dbReference>
<sequence length="40" mass="4532">MPPGSPRLWCHRQRPENRLWKPVQVVQKHASGAPVAWACG</sequence>
<accession>C0E2B6</accession>
<dbReference type="HOGENOM" id="CLU_3288171_0_0_11"/>
<evidence type="ECO:0000313" key="2">
    <source>
        <dbReference type="Proteomes" id="UP000006247"/>
    </source>
</evidence>
<dbReference type="EMBL" id="ACEB01000018">
    <property type="protein sequence ID" value="EEG27318.1"/>
    <property type="molecule type" value="Genomic_DNA"/>
</dbReference>
<reference evidence="1 2" key="1">
    <citation type="submission" date="2009-01" db="EMBL/GenBank/DDBJ databases">
        <authorList>
            <person name="Fulton L."/>
            <person name="Clifton S."/>
            <person name="Chinwalla A.T."/>
            <person name="Mitreva M."/>
            <person name="Sodergren E."/>
            <person name="Weinstock G."/>
            <person name="Clifton S."/>
            <person name="Dooling D.J."/>
            <person name="Fulton B."/>
            <person name="Minx P."/>
            <person name="Pepin K.H."/>
            <person name="Johnson M."/>
            <person name="Bhonagiri V."/>
            <person name="Nash W.E."/>
            <person name="Mardis E.R."/>
            <person name="Wilson R.K."/>
        </authorList>
    </citation>
    <scope>NUCLEOTIDE SEQUENCE [LARGE SCALE GENOMIC DNA]</scope>
    <source>
        <strain evidence="1 2">ATCC 33806</strain>
    </source>
</reference>
<name>C0E2B6_9CORY</name>
<organism evidence="1 2">
    <name type="scientific">Corynebacterium matruchotii ATCC 33806</name>
    <dbReference type="NCBI Taxonomy" id="566549"/>
    <lineage>
        <taxon>Bacteria</taxon>
        <taxon>Bacillati</taxon>
        <taxon>Actinomycetota</taxon>
        <taxon>Actinomycetes</taxon>
        <taxon>Mycobacteriales</taxon>
        <taxon>Corynebacteriaceae</taxon>
        <taxon>Corynebacterium</taxon>
    </lineage>
</organism>
<comment type="caution">
    <text evidence="1">The sequence shown here is derived from an EMBL/GenBank/DDBJ whole genome shotgun (WGS) entry which is preliminary data.</text>
</comment>
<evidence type="ECO:0000313" key="1">
    <source>
        <dbReference type="EMBL" id="EEG27318.1"/>
    </source>
</evidence>
<proteinExistence type="predicted"/>
<gene>
    <name evidence="1" type="ORF">CORMATOL_01121</name>
</gene>
<dbReference type="AlphaFoldDB" id="C0E2B6"/>